<evidence type="ECO:0000256" key="1">
    <source>
        <dbReference type="SAM" id="SignalP"/>
    </source>
</evidence>
<reference evidence="2" key="1">
    <citation type="journal article" date="2014" name="Int. J. Syst. Evol. Microbiol.">
        <title>Complete genome sequence of Corynebacterium casei LMG S-19264T (=DSM 44701T), isolated from a smear-ripened cheese.</title>
        <authorList>
            <consortium name="US DOE Joint Genome Institute (JGI-PGF)"/>
            <person name="Walter F."/>
            <person name="Albersmeier A."/>
            <person name="Kalinowski J."/>
            <person name="Ruckert C."/>
        </authorList>
    </citation>
    <scope>NUCLEOTIDE SEQUENCE</scope>
    <source>
        <strain evidence="2">JCM 3090</strain>
    </source>
</reference>
<name>A0A8J3B898_9ACTN</name>
<dbReference type="Pfam" id="PF14273">
    <property type="entry name" value="DUF4360"/>
    <property type="match status" value="1"/>
</dbReference>
<feature type="signal peptide" evidence="1">
    <location>
        <begin position="1"/>
        <end position="28"/>
    </location>
</feature>
<keyword evidence="1" id="KW-0732">Signal</keyword>
<dbReference type="EMBL" id="BMQB01000007">
    <property type="protein sequence ID" value="GGK01632.1"/>
    <property type="molecule type" value="Genomic_DNA"/>
</dbReference>
<feature type="chain" id="PRO_5035321801" description="DUF4360 domain-containing protein" evidence="1">
    <location>
        <begin position="29"/>
        <end position="221"/>
    </location>
</feature>
<proteinExistence type="predicted"/>
<dbReference type="InterPro" id="IPR025649">
    <property type="entry name" value="DUF4360"/>
</dbReference>
<keyword evidence="3" id="KW-1185">Reference proteome</keyword>
<dbReference type="RefSeq" id="WP_189171174.1">
    <property type="nucleotide sequence ID" value="NZ_BMQB01000007.1"/>
</dbReference>
<comment type="caution">
    <text evidence="2">The sequence shown here is derived from an EMBL/GenBank/DDBJ whole genome shotgun (WGS) entry which is preliminary data.</text>
</comment>
<dbReference type="Proteomes" id="UP000649739">
    <property type="component" value="Unassembled WGS sequence"/>
</dbReference>
<gene>
    <name evidence="2" type="ORF">GCM10010123_34390</name>
</gene>
<evidence type="ECO:0000313" key="2">
    <source>
        <dbReference type="EMBL" id="GGK01632.1"/>
    </source>
</evidence>
<protein>
    <recommendedName>
        <fullName evidence="4">DUF4360 domain-containing protein</fullName>
    </recommendedName>
</protein>
<organism evidence="2 3">
    <name type="scientific">Pilimelia anulata</name>
    <dbReference type="NCBI Taxonomy" id="53371"/>
    <lineage>
        <taxon>Bacteria</taxon>
        <taxon>Bacillati</taxon>
        <taxon>Actinomycetota</taxon>
        <taxon>Actinomycetes</taxon>
        <taxon>Micromonosporales</taxon>
        <taxon>Micromonosporaceae</taxon>
        <taxon>Pilimelia</taxon>
    </lineage>
</organism>
<dbReference type="PANTHER" id="PTHR38847">
    <property type="match status" value="1"/>
</dbReference>
<reference evidence="2" key="2">
    <citation type="submission" date="2020-09" db="EMBL/GenBank/DDBJ databases">
        <authorList>
            <person name="Sun Q."/>
            <person name="Ohkuma M."/>
        </authorList>
    </citation>
    <scope>NUCLEOTIDE SEQUENCE</scope>
    <source>
        <strain evidence="2">JCM 3090</strain>
    </source>
</reference>
<sequence>MKKRAIAFGAALAAAGIAVSGLAAPASAAPARKKFDPDVKIQDVTLNGTGCKKADTSIVMSNGNKAMDVLFSAFTTQAGKVPKDNGTTPWVDRANKNCVINLKLAYKSGYTFALTTVTARGFADLAAGSTGKQITTYYFAGMKETGQGTSDLKGPKTDVYSYTDEIAVPNYSPCGETRAFNMNARVQVDAGKASKDSLSELTLDSKSIDVATKYYLSWKDC</sequence>
<accession>A0A8J3B898</accession>
<evidence type="ECO:0000313" key="3">
    <source>
        <dbReference type="Proteomes" id="UP000649739"/>
    </source>
</evidence>
<dbReference type="AlphaFoldDB" id="A0A8J3B898"/>
<evidence type="ECO:0008006" key="4">
    <source>
        <dbReference type="Google" id="ProtNLM"/>
    </source>
</evidence>
<dbReference type="PANTHER" id="PTHR38847:SF1">
    <property type="entry name" value="PSEUDOURIDINE SYNTHASE RSUA_RLUA-LIKE DOMAIN-CONTAINING PROTEIN"/>
    <property type="match status" value="1"/>
</dbReference>